<feature type="transmembrane region" description="Helical" evidence="2">
    <location>
        <begin position="16"/>
        <end position="34"/>
    </location>
</feature>
<feature type="compositionally biased region" description="Basic residues" evidence="1">
    <location>
        <begin position="106"/>
        <end position="116"/>
    </location>
</feature>
<protein>
    <recommendedName>
        <fullName evidence="5">YqhP</fullName>
    </recommendedName>
</protein>
<keyword evidence="2" id="KW-0472">Membrane</keyword>
<dbReference type="NCBIfam" id="NF041554">
    <property type="entry name" value="SA1362_fam"/>
    <property type="match status" value="1"/>
</dbReference>
<proteinExistence type="predicted"/>
<keyword evidence="4" id="KW-1185">Reference proteome</keyword>
<organism evidence="3 4">
    <name type="scientific">Ornithinibacillus caprae</name>
    <dbReference type="NCBI Taxonomy" id="2678566"/>
    <lineage>
        <taxon>Bacteria</taxon>
        <taxon>Bacillati</taxon>
        <taxon>Bacillota</taxon>
        <taxon>Bacilli</taxon>
        <taxon>Bacillales</taxon>
        <taxon>Bacillaceae</taxon>
        <taxon>Ornithinibacillus</taxon>
    </lineage>
</organism>
<dbReference type="AlphaFoldDB" id="A0A6N8FC73"/>
<evidence type="ECO:0000256" key="1">
    <source>
        <dbReference type="SAM" id="MobiDB-lite"/>
    </source>
</evidence>
<dbReference type="EMBL" id="WOCA01000001">
    <property type="protein sequence ID" value="MUK87153.1"/>
    <property type="molecule type" value="Genomic_DNA"/>
</dbReference>
<feature type="transmembrane region" description="Helical" evidence="2">
    <location>
        <begin position="40"/>
        <end position="63"/>
    </location>
</feature>
<evidence type="ECO:0000313" key="3">
    <source>
        <dbReference type="EMBL" id="MUK87153.1"/>
    </source>
</evidence>
<evidence type="ECO:0008006" key="5">
    <source>
        <dbReference type="Google" id="ProtNLM"/>
    </source>
</evidence>
<comment type="caution">
    <text evidence="3">The sequence shown here is derived from an EMBL/GenBank/DDBJ whole genome shotgun (WGS) entry which is preliminary data.</text>
</comment>
<reference evidence="3 4" key="1">
    <citation type="submission" date="2019-11" db="EMBL/GenBank/DDBJ databases">
        <authorList>
            <person name="Li X."/>
        </authorList>
    </citation>
    <scope>NUCLEOTIDE SEQUENCE [LARGE SCALE GENOMIC DNA]</scope>
    <source>
        <strain evidence="3 4">L9</strain>
    </source>
</reference>
<name>A0A6N8FC73_9BACI</name>
<keyword evidence="2" id="KW-1133">Transmembrane helix</keyword>
<evidence type="ECO:0000313" key="4">
    <source>
        <dbReference type="Proteomes" id="UP000469125"/>
    </source>
</evidence>
<dbReference type="Proteomes" id="UP000469125">
    <property type="component" value="Unassembled WGS sequence"/>
</dbReference>
<feature type="region of interest" description="Disordered" evidence="1">
    <location>
        <begin position="74"/>
        <end position="133"/>
    </location>
</feature>
<feature type="compositionally biased region" description="Polar residues" evidence="1">
    <location>
        <begin position="87"/>
        <end position="104"/>
    </location>
</feature>
<accession>A0A6N8FC73</accession>
<sequence>MFTLERRPVKMNKLSTFIYIIIGLAAIGLISQLFTNTVDFLLNILIMVGFGAAIFAVVYFLFLKKRAPSTDMKKYKQAVRQSKTKYKQNTSMNMKPSQHRSQQVPIKKKIKKRPNHLRVIDGNKSKRKKRASN</sequence>
<gene>
    <name evidence="3" type="ORF">GMD78_01905</name>
</gene>
<evidence type="ECO:0000256" key="2">
    <source>
        <dbReference type="SAM" id="Phobius"/>
    </source>
</evidence>
<dbReference type="InterPro" id="IPR048110">
    <property type="entry name" value="SA1362/YqhP-like"/>
</dbReference>
<keyword evidence="2" id="KW-0812">Transmembrane</keyword>